<evidence type="ECO:0000259" key="1">
    <source>
        <dbReference type="Pfam" id="PF00535"/>
    </source>
</evidence>
<dbReference type="PANTHER" id="PTHR48090">
    <property type="entry name" value="UNDECAPRENYL-PHOSPHATE 4-DEOXY-4-FORMAMIDO-L-ARABINOSE TRANSFERASE-RELATED"/>
    <property type="match status" value="1"/>
</dbReference>
<dbReference type="EMBL" id="CAEZXS010000102">
    <property type="protein sequence ID" value="CAB4700941.1"/>
    <property type="molecule type" value="Genomic_DNA"/>
</dbReference>
<gene>
    <name evidence="2" type="ORF">UFOPK2582_00939</name>
</gene>
<dbReference type="InterPro" id="IPR029044">
    <property type="entry name" value="Nucleotide-diphossugar_trans"/>
</dbReference>
<dbReference type="InterPro" id="IPR001173">
    <property type="entry name" value="Glyco_trans_2-like"/>
</dbReference>
<sequence>MSPELGSETDPNSEVAISERLISVVIPMWNELEMLPRTIEAMSKELDSLVEQGAVGNWELLFVDDASTDGCGELADEYSAADARIQVRHHVTNRKLGGSIRTGLAAASGDLILYTDADLPFDPAEIRQAIHLLDLYSADVVAAYRLQRKGEGPLRFFYSYLYNTLVNALLGLRIRDVNFAFKLAKRWVIDSVQLKSEGSFIDAELLARARNEGAEIIQFGVDYFPRTRGVSTLSSPAVILKMLREMFSLGAELRRSTKNPANPANQVT</sequence>
<dbReference type="Pfam" id="PF00535">
    <property type="entry name" value="Glycos_transf_2"/>
    <property type="match status" value="1"/>
</dbReference>
<name>A0A6J6PNC1_9ZZZZ</name>
<dbReference type="AlphaFoldDB" id="A0A6J6PNC1"/>
<accession>A0A6J6PNC1</accession>
<reference evidence="2" key="1">
    <citation type="submission" date="2020-05" db="EMBL/GenBank/DDBJ databases">
        <authorList>
            <person name="Chiriac C."/>
            <person name="Salcher M."/>
            <person name="Ghai R."/>
            <person name="Kavagutti S V."/>
        </authorList>
    </citation>
    <scope>NUCLEOTIDE SEQUENCE</scope>
</reference>
<feature type="domain" description="Glycosyltransferase 2-like" evidence="1">
    <location>
        <begin position="23"/>
        <end position="186"/>
    </location>
</feature>
<protein>
    <submittedName>
        <fullName evidence="2">Unannotated protein</fullName>
    </submittedName>
</protein>
<dbReference type="InterPro" id="IPR050256">
    <property type="entry name" value="Glycosyltransferase_2"/>
</dbReference>
<dbReference type="CDD" id="cd04179">
    <property type="entry name" value="DPM_DPG-synthase_like"/>
    <property type="match status" value="1"/>
</dbReference>
<dbReference type="SUPFAM" id="SSF53448">
    <property type="entry name" value="Nucleotide-diphospho-sugar transferases"/>
    <property type="match status" value="1"/>
</dbReference>
<organism evidence="2">
    <name type="scientific">freshwater metagenome</name>
    <dbReference type="NCBI Taxonomy" id="449393"/>
    <lineage>
        <taxon>unclassified sequences</taxon>
        <taxon>metagenomes</taxon>
        <taxon>ecological metagenomes</taxon>
    </lineage>
</organism>
<proteinExistence type="predicted"/>
<evidence type="ECO:0000313" key="2">
    <source>
        <dbReference type="EMBL" id="CAB4700941.1"/>
    </source>
</evidence>
<dbReference type="Gene3D" id="3.90.550.10">
    <property type="entry name" value="Spore Coat Polysaccharide Biosynthesis Protein SpsA, Chain A"/>
    <property type="match status" value="1"/>
</dbReference>